<name>C4VC12_VAIC1</name>
<reference evidence="2 3" key="1">
    <citation type="journal article" date="2009" name="PLoS Pathog.">
        <title>Genomic analyses of the microsporidian Nosema ceranae, an emergent pathogen of honey bees.</title>
        <authorList>
            <person name="Cornman R.S."/>
            <person name="Chen Y.P."/>
            <person name="Schatz M.C."/>
            <person name="Street C."/>
            <person name="Zhao Y."/>
            <person name="Desany B."/>
            <person name="Egholm M."/>
            <person name="Hutchison S."/>
            <person name="Pettis J.S."/>
            <person name="Lipkin W.I."/>
            <person name="Evans J.D."/>
        </authorList>
    </citation>
    <scope>NUCLEOTIDE SEQUENCE [LARGE SCALE GENOMIC DNA]</scope>
    <source>
        <strain evidence="2 3">BRL01</strain>
    </source>
</reference>
<dbReference type="EMBL" id="ACOL01001525">
    <property type="protein sequence ID" value="EEQ81240.1"/>
    <property type="molecule type" value="Genomic_DNA"/>
</dbReference>
<evidence type="ECO:0000313" key="3">
    <source>
        <dbReference type="Proteomes" id="UP000009082"/>
    </source>
</evidence>
<dbReference type="VEuPathDB" id="MicrosporidiaDB:NCER_102446"/>
<dbReference type="HOGENOM" id="CLU_044348_6_5_1"/>
<organism evidence="2 3">
    <name type="scientific">Vairimorpha ceranae (strain BRL01)</name>
    <name type="common">Microsporidian parasite</name>
    <name type="synonym">Nosema ceranae</name>
    <dbReference type="NCBI Taxonomy" id="578460"/>
    <lineage>
        <taxon>Eukaryota</taxon>
        <taxon>Fungi</taxon>
        <taxon>Fungi incertae sedis</taxon>
        <taxon>Microsporidia</taxon>
        <taxon>Nosematidae</taxon>
        <taxon>Vairimorpha</taxon>
    </lineage>
</organism>
<evidence type="ECO:0000259" key="1">
    <source>
        <dbReference type="Pfam" id="PF12762"/>
    </source>
</evidence>
<dbReference type="PANTHER" id="PTHR47163">
    <property type="entry name" value="DDE_TNP_IS1595 DOMAIN-CONTAINING PROTEIN"/>
    <property type="match status" value="1"/>
</dbReference>
<protein>
    <recommendedName>
        <fullName evidence="1">ISXO2-like transposase domain-containing protein</fullName>
    </recommendedName>
</protein>
<feature type="non-terminal residue" evidence="2">
    <location>
        <position position="107"/>
    </location>
</feature>
<dbReference type="PANTHER" id="PTHR47163:SF2">
    <property type="entry name" value="SI:DKEY-17M8.2"/>
    <property type="match status" value="1"/>
</dbReference>
<sequence length="107" mass="12707">MVDTSYLSARGYMEIVAQRDKTTILYTFQRICLPGMIIYSNQWAAYKDITSLEVQHYTVNRSLNFVDFDYGVHTQHIESYWNKNKIYIKKMKGVRKQDFNLYLAGVF</sequence>
<dbReference type="Proteomes" id="UP000009082">
    <property type="component" value="Unassembled WGS sequence"/>
</dbReference>
<dbReference type="KEGG" id="nce:NCER_102446"/>
<dbReference type="AlphaFoldDB" id="C4VC12"/>
<dbReference type="InterPro" id="IPR053164">
    <property type="entry name" value="IS1016-like_transposase"/>
</dbReference>
<dbReference type="InParanoid" id="C4VC12"/>
<dbReference type="Pfam" id="PF12762">
    <property type="entry name" value="DDE_Tnp_IS1595"/>
    <property type="match status" value="1"/>
</dbReference>
<feature type="domain" description="ISXO2-like transposase" evidence="1">
    <location>
        <begin position="10"/>
        <end position="104"/>
    </location>
</feature>
<gene>
    <name evidence="2" type="ORF">NCER_102446</name>
</gene>
<dbReference type="InterPro" id="IPR024445">
    <property type="entry name" value="Tnp_ISXO2-like"/>
</dbReference>
<dbReference type="STRING" id="578460.C4VC12"/>
<accession>C4VC12</accession>
<proteinExistence type="predicted"/>
<evidence type="ECO:0000313" key="2">
    <source>
        <dbReference type="EMBL" id="EEQ81240.1"/>
    </source>
</evidence>
<comment type="caution">
    <text evidence="2">The sequence shown here is derived from an EMBL/GenBank/DDBJ whole genome shotgun (WGS) entry which is preliminary data.</text>
</comment>